<organism evidence="1 2">
    <name type="scientific">Limosilactobacillus ingluviei DSM 15946</name>
    <dbReference type="NCBI Taxonomy" id="1423760"/>
    <lineage>
        <taxon>Bacteria</taxon>
        <taxon>Bacillati</taxon>
        <taxon>Bacillota</taxon>
        <taxon>Bacilli</taxon>
        <taxon>Lactobacillales</taxon>
        <taxon>Lactobacillaceae</taxon>
        <taxon>Limosilactobacillus</taxon>
    </lineage>
</organism>
<dbReference type="RefSeq" id="WP_056954081.1">
    <property type="nucleotide sequence ID" value="NZ_AZFK01000018.1"/>
</dbReference>
<evidence type="ECO:0000313" key="1">
    <source>
        <dbReference type="EMBL" id="KRL91666.1"/>
    </source>
</evidence>
<gene>
    <name evidence="1" type="ORF">FC43_GL001086</name>
</gene>
<name>A0A0R1ULL0_9LACO</name>
<dbReference type="EMBL" id="AZFK01000018">
    <property type="protein sequence ID" value="KRL91666.1"/>
    <property type="molecule type" value="Genomic_DNA"/>
</dbReference>
<evidence type="ECO:0000313" key="2">
    <source>
        <dbReference type="Proteomes" id="UP000050816"/>
    </source>
</evidence>
<sequence length="81" mass="9484">MFEELEKQFGEHVVYNGKSYWLTQEVYLDGEIDKTPYYQAAGIDEHGRECTIIWAIDQEYFGNGDQGDDCDWENPVEVIEL</sequence>
<dbReference type="Proteomes" id="UP000050816">
    <property type="component" value="Unassembled WGS sequence"/>
</dbReference>
<proteinExistence type="predicted"/>
<reference evidence="1 2" key="1">
    <citation type="journal article" date="2015" name="Genome Announc.">
        <title>Expanding the biotechnology potential of lactobacilli through comparative genomics of 213 strains and associated genera.</title>
        <authorList>
            <person name="Sun Z."/>
            <person name="Harris H.M."/>
            <person name="McCann A."/>
            <person name="Guo C."/>
            <person name="Argimon S."/>
            <person name="Zhang W."/>
            <person name="Yang X."/>
            <person name="Jeffery I.B."/>
            <person name="Cooney J.C."/>
            <person name="Kagawa T.F."/>
            <person name="Liu W."/>
            <person name="Song Y."/>
            <person name="Salvetti E."/>
            <person name="Wrobel A."/>
            <person name="Rasinkangas P."/>
            <person name="Parkhill J."/>
            <person name="Rea M.C."/>
            <person name="O'Sullivan O."/>
            <person name="Ritari J."/>
            <person name="Douillard F.P."/>
            <person name="Paul Ross R."/>
            <person name="Yang R."/>
            <person name="Briner A.E."/>
            <person name="Felis G.E."/>
            <person name="de Vos W.M."/>
            <person name="Barrangou R."/>
            <person name="Klaenhammer T.R."/>
            <person name="Caufield P.W."/>
            <person name="Cui Y."/>
            <person name="Zhang H."/>
            <person name="O'Toole P.W."/>
        </authorList>
    </citation>
    <scope>NUCLEOTIDE SEQUENCE [LARGE SCALE GENOMIC DNA]</scope>
    <source>
        <strain evidence="1 2">DSM 15946</strain>
    </source>
</reference>
<accession>A0A0R1ULL0</accession>
<dbReference type="PATRIC" id="fig|1423760.3.peg.1148"/>
<protein>
    <submittedName>
        <fullName evidence="1">Uncharacterized protein</fullName>
    </submittedName>
</protein>
<dbReference type="AlphaFoldDB" id="A0A0R1ULL0"/>
<comment type="caution">
    <text evidence="1">The sequence shown here is derived from an EMBL/GenBank/DDBJ whole genome shotgun (WGS) entry which is preliminary data.</text>
</comment>